<proteinExistence type="predicted"/>
<dbReference type="OrthoDB" id="3793406at2759"/>
<dbReference type="AlphaFoldDB" id="A0A6G1HFJ9"/>
<feature type="region of interest" description="Disordered" evidence="1">
    <location>
        <begin position="111"/>
        <end position="133"/>
    </location>
</feature>
<reference evidence="2" key="1">
    <citation type="journal article" date="2020" name="Stud. Mycol.">
        <title>101 Dothideomycetes genomes: a test case for predicting lifestyles and emergence of pathogens.</title>
        <authorList>
            <person name="Haridas S."/>
            <person name="Albert R."/>
            <person name="Binder M."/>
            <person name="Bloem J."/>
            <person name="Labutti K."/>
            <person name="Salamov A."/>
            <person name="Andreopoulos B."/>
            <person name="Baker S."/>
            <person name="Barry K."/>
            <person name="Bills G."/>
            <person name="Bluhm B."/>
            <person name="Cannon C."/>
            <person name="Castanera R."/>
            <person name="Culley D."/>
            <person name="Daum C."/>
            <person name="Ezra D."/>
            <person name="Gonzalez J."/>
            <person name="Henrissat B."/>
            <person name="Kuo A."/>
            <person name="Liang C."/>
            <person name="Lipzen A."/>
            <person name="Lutzoni F."/>
            <person name="Magnuson J."/>
            <person name="Mondo S."/>
            <person name="Nolan M."/>
            <person name="Ohm R."/>
            <person name="Pangilinan J."/>
            <person name="Park H.-J."/>
            <person name="Ramirez L."/>
            <person name="Alfaro M."/>
            <person name="Sun H."/>
            <person name="Tritt A."/>
            <person name="Yoshinaga Y."/>
            <person name="Zwiers L.-H."/>
            <person name="Turgeon B."/>
            <person name="Goodwin S."/>
            <person name="Spatafora J."/>
            <person name="Crous P."/>
            <person name="Grigoriev I."/>
        </authorList>
    </citation>
    <scope>NUCLEOTIDE SEQUENCE</scope>
    <source>
        <strain evidence="2">CBS 113979</strain>
    </source>
</reference>
<evidence type="ECO:0000313" key="3">
    <source>
        <dbReference type="Proteomes" id="UP000800041"/>
    </source>
</evidence>
<feature type="region of interest" description="Disordered" evidence="1">
    <location>
        <begin position="148"/>
        <end position="186"/>
    </location>
</feature>
<gene>
    <name evidence="2" type="ORF">K402DRAFT_416981</name>
</gene>
<evidence type="ECO:0000313" key="2">
    <source>
        <dbReference type="EMBL" id="KAF1991708.1"/>
    </source>
</evidence>
<accession>A0A6G1HFJ9</accession>
<keyword evidence="3" id="KW-1185">Reference proteome</keyword>
<dbReference type="Proteomes" id="UP000800041">
    <property type="component" value="Unassembled WGS sequence"/>
</dbReference>
<dbReference type="EMBL" id="ML977139">
    <property type="protein sequence ID" value="KAF1991708.1"/>
    <property type="molecule type" value="Genomic_DNA"/>
</dbReference>
<feature type="compositionally biased region" description="Acidic residues" evidence="1">
    <location>
        <begin position="115"/>
        <end position="133"/>
    </location>
</feature>
<name>A0A6G1HFJ9_9PEZI</name>
<feature type="compositionally biased region" description="Basic and acidic residues" evidence="1">
    <location>
        <begin position="514"/>
        <end position="530"/>
    </location>
</feature>
<feature type="compositionally biased region" description="Low complexity" evidence="1">
    <location>
        <begin position="161"/>
        <end position="174"/>
    </location>
</feature>
<sequence length="655" mass="73286">MSTSNSGYTPCSCPSWWRRCFHPSCAGGTLAQHNGEPRPEVHAGEKRKRQADGDEEEDGETEATPLLTGFGGPVLKAGGATFVSLAANAFSPSKPAFLPAQLQPINVFGGAREEKEDESGDEGGCEDAENGEEWNDAQDIDAVAGYEANNPGYEDEEQDTTETTQAPTTNTIASTRRRRHTPPASRVNDDAAPTCFFWYHNNNCSRTSKRDRCPFEHRVLTLEDVMPPSRYVHRERCFLPLCPHRTTVEGSNGKIGGVRATKRQRREDEVVAMEVRKAMEWHFERVREGEEMARRKDEEEEEHNLPLQGGVDTRSESRYSSSINGDDEEPHRTHHNPDSSHNHSDHNTHFFPSFSGSETCFFWYHHGTCNRMQRPNGCNFRHQLPASLSSTDLAPPPGYVHFEACYLPLCPVKTPILADQKDDEVVKSMVQEAMAVHLNRAEESGMDLTEMDRKANMRRDVSFDTAMDILGGYTHPENETQAQVQTQTGIQAPIQTQALVQTHSDPTRIAKRQRWGERRQLRRAQQDWRKGNFSTGSGASNGNRHRFDLQNPLISLHGRGANSVSLSPVPDPPSWTQAQTARFNNADTGVELSEEEGELFSDEEPPKPDEEEEWFLSGFLDGDEEQADIKGKGRLLAAGDTVTVYPRAQSGEKQL</sequence>
<organism evidence="2 3">
    <name type="scientific">Aulographum hederae CBS 113979</name>
    <dbReference type="NCBI Taxonomy" id="1176131"/>
    <lineage>
        <taxon>Eukaryota</taxon>
        <taxon>Fungi</taxon>
        <taxon>Dikarya</taxon>
        <taxon>Ascomycota</taxon>
        <taxon>Pezizomycotina</taxon>
        <taxon>Dothideomycetes</taxon>
        <taxon>Pleosporomycetidae</taxon>
        <taxon>Aulographales</taxon>
        <taxon>Aulographaceae</taxon>
    </lineage>
</organism>
<feature type="region of interest" description="Disordered" evidence="1">
    <location>
        <begin position="28"/>
        <end position="71"/>
    </location>
</feature>
<feature type="compositionally biased region" description="Basic and acidic residues" evidence="1">
    <location>
        <begin position="329"/>
        <end position="344"/>
    </location>
</feature>
<evidence type="ECO:0000256" key="1">
    <source>
        <dbReference type="SAM" id="MobiDB-lite"/>
    </source>
</evidence>
<evidence type="ECO:0008006" key="4">
    <source>
        <dbReference type="Google" id="ProtNLM"/>
    </source>
</evidence>
<feature type="region of interest" description="Disordered" evidence="1">
    <location>
        <begin position="513"/>
        <end position="546"/>
    </location>
</feature>
<feature type="compositionally biased region" description="Acidic residues" evidence="1">
    <location>
        <begin position="592"/>
        <end position="611"/>
    </location>
</feature>
<feature type="compositionally biased region" description="Basic and acidic residues" evidence="1">
    <location>
        <begin position="35"/>
        <end position="44"/>
    </location>
</feature>
<feature type="region of interest" description="Disordered" evidence="1">
    <location>
        <begin position="590"/>
        <end position="611"/>
    </location>
</feature>
<feature type="region of interest" description="Disordered" evidence="1">
    <location>
        <begin position="292"/>
        <end position="344"/>
    </location>
</feature>
<protein>
    <recommendedName>
        <fullName evidence="4">C3H1-type domain-containing protein</fullName>
    </recommendedName>
</protein>
<feature type="compositionally biased region" description="Polar residues" evidence="1">
    <location>
        <begin position="532"/>
        <end position="542"/>
    </location>
</feature>